<dbReference type="Pfam" id="PF00580">
    <property type="entry name" value="UvrD-helicase"/>
    <property type="match status" value="1"/>
</dbReference>
<feature type="domain" description="UvrD-like helicase ATP-binding" evidence="16">
    <location>
        <begin position="1"/>
        <end position="494"/>
    </location>
</feature>
<dbReference type="InterPro" id="IPR038726">
    <property type="entry name" value="PDDEXK_AddAB-type"/>
</dbReference>
<dbReference type="Pfam" id="PF12705">
    <property type="entry name" value="PDDEXK_1"/>
    <property type="match status" value="1"/>
</dbReference>
<comment type="similarity">
    <text evidence="13">Belongs to the helicase family. AddA subfamily.</text>
</comment>
<comment type="function">
    <text evidence="13">The heterodimer acts as both an ATP-dependent DNA helicase and an ATP-dependent, dual-direction single-stranded exonuclease. Recognizes the chi site generating a DNA molecule suitable for the initiation of homologous recombination. The AddA nuclease domain is required for chi fragment generation; this subunit has the helicase and 3' -&gt; 5' nuclease activities.</text>
</comment>
<dbReference type="InterPro" id="IPR011604">
    <property type="entry name" value="PDDEXK-like_dom_sf"/>
</dbReference>
<dbReference type="PANTHER" id="PTHR11070:SF48">
    <property type="entry name" value="ATP-DEPENDENT HELICASE_NUCLEASE SUBUNIT A"/>
    <property type="match status" value="1"/>
</dbReference>
<dbReference type="HAMAP" id="MF_01451">
    <property type="entry name" value="AddA"/>
    <property type="match status" value="1"/>
</dbReference>
<evidence type="ECO:0000259" key="16">
    <source>
        <dbReference type="PROSITE" id="PS51198"/>
    </source>
</evidence>
<comment type="subunit">
    <text evidence="13">Heterodimer of AddA and AddB/RexB.</text>
</comment>
<keyword evidence="10 13" id="KW-0413">Isomerase</keyword>
<evidence type="ECO:0000256" key="7">
    <source>
        <dbReference type="ARBA" id="ARBA00022840"/>
    </source>
</evidence>
<keyword evidence="5 13" id="KW-0347">Helicase</keyword>
<protein>
    <recommendedName>
        <fullName evidence="13">ATP-dependent helicase/nuclease subunit A</fullName>
        <ecNumber evidence="13">3.1.-.-</ecNumber>
        <ecNumber evidence="13">5.6.2.4</ecNumber>
    </recommendedName>
    <alternativeName>
        <fullName evidence="13">ATP-dependent helicase/nuclease AddA</fullName>
    </alternativeName>
    <alternativeName>
        <fullName evidence="13">DNA 3'-5' helicase AddA</fullName>
    </alternativeName>
</protein>
<feature type="binding site" evidence="14">
    <location>
        <begin position="22"/>
        <end position="29"/>
    </location>
    <ligand>
        <name>ATP</name>
        <dbReference type="ChEBI" id="CHEBI:30616"/>
    </ligand>
</feature>
<dbReference type="SUPFAM" id="SSF52540">
    <property type="entry name" value="P-loop containing nucleoside triphosphate hydrolases"/>
    <property type="match status" value="1"/>
</dbReference>
<dbReference type="EC" id="5.6.2.4" evidence="13"/>
<dbReference type="InterPro" id="IPR014016">
    <property type="entry name" value="UvrD-like_ATP-bd"/>
</dbReference>
<evidence type="ECO:0000256" key="1">
    <source>
        <dbReference type="ARBA" id="ARBA00022722"/>
    </source>
</evidence>
<keyword evidence="7 13" id="KW-0067">ATP-binding</keyword>
<comment type="cofactor">
    <cofactor evidence="13">
        <name>Mg(2+)</name>
        <dbReference type="ChEBI" id="CHEBI:18420"/>
    </cofactor>
</comment>
<evidence type="ECO:0000256" key="6">
    <source>
        <dbReference type="ARBA" id="ARBA00022839"/>
    </source>
</evidence>
<keyword evidence="8 13" id="KW-0238">DNA-binding</keyword>
<dbReference type="RefSeq" id="WP_074813590.1">
    <property type="nucleotide sequence ID" value="NZ_FOJX01000002.1"/>
</dbReference>
<comment type="catalytic activity">
    <reaction evidence="11 13">
        <text>Couples ATP hydrolysis with the unwinding of duplex DNA by translocating in the 3'-5' direction.</text>
        <dbReference type="EC" id="5.6.2.4"/>
    </reaction>
</comment>
<evidence type="ECO:0000256" key="10">
    <source>
        <dbReference type="ARBA" id="ARBA00023235"/>
    </source>
</evidence>
<dbReference type="Proteomes" id="UP000183843">
    <property type="component" value="Unassembled WGS sequence"/>
</dbReference>
<evidence type="ECO:0000259" key="17">
    <source>
        <dbReference type="PROSITE" id="PS51217"/>
    </source>
</evidence>
<dbReference type="GO" id="GO:0003690">
    <property type="term" value="F:double-stranded DNA binding"/>
    <property type="evidence" value="ECO:0007669"/>
    <property type="project" value="UniProtKB-UniRule"/>
</dbReference>
<evidence type="ECO:0000256" key="5">
    <source>
        <dbReference type="ARBA" id="ARBA00022806"/>
    </source>
</evidence>
<dbReference type="PANTHER" id="PTHR11070">
    <property type="entry name" value="UVRD / RECB / PCRA DNA HELICASE FAMILY MEMBER"/>
    <property type="match status" value="1"/>
</dbReference>
<dbReference type="GO" id="GO:0008408">
    <property type="term" value="F:3'-5' exonuclease activity"/>
    <property type="evidence" value="ECO:0007669"/>
    <property type="project" value="UniProtKB-UniRule"/>
</dbReference>
<keyword evidence="3 13" id="KW-0227">DNA damage</keyword>
<gene>
    <name evidence="13" type="primary">addA</name>
    <name evidence="18" type="ORF">SAMN05216587_102300</name>
</gene>
<dbReference type="InterPro" id="IPR000212">
    <property type="entry name" value="DNA_helicase_UvrD/REP"/>
</dbReference>
<dbReference type="InterPro" id="IPR011335">
    <property type="entry name" value="Restrct_endonuc-II-like"/>
</dbReference>
<dbReference type="PROSITE" id="PS51217">
    <property type="entry name" value="UVRD_HELICASE_CTER"/>
    <property type="match status" value="1"/>
</dbReference>
<evidence type="ECO:0000256" key="12">
    <source>
        <dbReference type="ARBA" id="ARBA00048988"/>
    </source>
</evidence>
<sequence length="1307" mass="146953">MPYTKDQQKAIDTRDKNILVAAAAGSGKTRVLVERIIRQLINGELDVDELLVVTFTNAAAAEMRERIEAALVKERTKVTDKQMAARLERQMVLLTGADICTFHSFCQRLIRQHIEAIDVDPKFRLASEQELVLLKNDTLEALLEEKYERPVEADKMPQWEDFISFMDDYGDEKGDEEVKAAVLKLHNFAQSQPFPEKWLTSQQENKGNDLSHSPWLTAAVPEMRAGLMAVISQYEEAAALGKSADDPALTAAWLPYGELMQQDLAGLDAIREAFNVLEANPDGQKWDELARQVSKFSWIAMRGKVYNDLKTLYPDIREQFNSRRDAVKKALKKFADNYLSQEAAQIEEDIAANQRTAAIYAQLAIDFGQALQAAKKERNILDFNDLEHFALEILCVADEDGEVAASPVARSLQEKYKSIMVDEYQDTNGVQEAILNLIAREDNRFTVGDVKQSIYRFRLADPYLFQAKYDSFPEEPAADDKNQLINMKQNFRSRSEVLAPINFIFDQIMTRGAADIEYDANSKLYPGKEYPAHEHSFAGANGAMELDLVLRGGKEEKAAPAGSDSEDEAEDLSGFNLEAAYIAKRIGQLMEQGYMVLDKDSDSYRPLEFRDIAVLMRAVSGKANILLEAMRKRSVPAYADVDGGYFEAAEVRLVLALLTVIDNVRQDIPLAAVLASPIGGFSMEELAKIRLASVTGDLYDGLLASFSLDSKLPQELAARTAKFQEELAAWRSYAVSHSVPELIWLLYRETGYYDYVGGLKGGLLRQANLRMLADRAAEYERSNYRGLFRFLRFIENLKKRDTDLSVARTLGASENVVRIMSIHRSKGLEFPVVIVADMAKQFNLRDTMGTFLLHKELGIGVRIAERSKVGRQIYKSLPWQAVAAKIRAESKAEEMRILYVAMTRAREKLILTGVIAEDSAEKKAQGYCRYVDSEVPQLPDFAISGSSSYLDWVAAALCRHSGAAPLRKLAGVTADGGLEQQLEPDAQVKINIYPEAEVAETSTSEEGADELLQAAMNLSPMPASADKEKVEAMLDWQYPDWGLERVPAKLTVTEIKRRFAASSEWEEELPAARQLIVLNEAAELEAAEPDLPEVDKSEIDQSKNDRSNIDMSKAEEADWPRPRFMQEQEKKLSPMERGTIMHTVMQRLDFHGDISYQGIKKQVAAMEARGILPEGAGKIVYIKGIQSFFTSEIGQLVQNARVLYRELPFSRMLNAKDFYPEVKEENERVFTQGVIDLLLETAAGELILIDYKTDRLTDAARIRRRYQIQLDLYRQAVEAILGRKVDKTYLYLLQNGSFVPMDAEQAG</sequence>
<evidence type="ECO:0000256" key="3">
    <source>
        <dbReference type="ARBA" id="ARBA00022763"/>
    </source>
</evidence>
<evidence type="ECO:0000313" key="19">
    <source>
        <dbReference type="Proteomes" id="UP000183843"/>
    </source>
</evidence>
<evidence type="ECO:0000256" key="2">
    <source>
        <dbReference type="ARBA" id="ARBA00022741"/>
    </source>
</evidence>
<keyword evidence="4 13" id="KW-0378">Hydrolase</keyword>
<dbReference type="GO" id="GO:0043138">
    <property type="term" value="F:3'-5' DNA helicase activity"/>
    <property type="evidence" value="ECO:0007669"/>
    <property type="project" value="UniProtKB-UniRule"/>
</dbReference>
<dbReference type="CDD" id="cd17932">
    <property type="entry name" value="DEXQc_UvrD"/>
    <property type="match status" value="1"/>
</dbReference>
<dbReference type="PROSITE" id="PS51198">
    <property type="entry name" value="UVRD_HELICASE_ATP_BIND"/>
    <property type="match status" value="1"/>
</dbReference>
<dbReference type="EMBL" id="FOJX01000002">
    <property type="protein sequence ID" value="SFA85030.1"/>
    <property type="molecule type" value="Genomic_DNA"/>
</dbReference>
<dbReference type="GO" id="GO:0016887">
    <property type="term" value="F:ATP hydrolysis activity"/>
    <property type="evidence" value="ECO:0007669"/>
    <property type="project" value="RHEA"/>
</dbReference>
<keyword evidence="6 13" id="KW-0269">Exonuclease</keyword>
<feature type="domain" description="UvrD-like helicase C-terminal" evidence="17">
    <location>
        <begin position="535"/>
        <end position="827"/>
    </location>
</feature>
<dbReference type="GO" id="GO:0005524">
    <property type="term" value="F:ATP binding"/>
    <property type="evidence" value="ECO:0007669"/>
    <property type="project" value="UniProtKB-UniRule"/>
</dbReference>
<feature type="region of interest" description="Disordered" evidence="15">
    <location>
        <begin position="1087"/>
        <end position="1108"/>
    </location>
</feature>
<dbReference type="InterPro" id="IPR014152">
    <property type="entry name" value="AddA"/>
</dbReference>
<dbReference type="Gene3D" id="3.40.50.300">
    <property type="entry name" value="P-loop containing nucleotide triphosphate hydrolases"/>
    <property type="match status" value="4"/>
</dbReference>
<evidence type="ECO:0000256" key="9">
    <source>
        <dbReference type="ARBA" id="ARBA00023204"/>
    </source>
</evidence>
<dbReference type="InterPro" id="IPR014017">
    <property type="entry name" value="DNA_helicase_UvrD-like_C"/>
</dbReference>
<keyword evidence="1 13" id="KW-0540">Nuclease</keyword>
<organism evidence="18 19">
    <name type="scientific">Selenomonas ruminantium</name>
    <dbReference type="NCBI Taxonomy" id="971"/>
    <lineage>
        <taxon>Bacteria</taxon>
        <taxon>Bacillati</taxon>
        <taxon>Bacillota</taxon>
        <taxon>Negativicutes</taxon>
        <taxon>Selenomonadales</taxon>
        <taxon>Selenomonadaceae</taxon>
        <taxon>Selenomonas</taxon>
    </lineage>
</organism>
<name>A0A1I0W9Y2_SELRU</name>
<reference evidence="18 19" key="1">
    <citation type="submission" date="2016-10" db="EMBL/GenBank/DDBJ databases">
        <authorList>
            <person name="de Groot N.N."/>
        </authorList>
    </citation>
    <scope>NUCLEOTIDE SEQUENCE [LARGE SCALE GENOMIC DNA]</scope>
    <source>
        <strain evidence="18 19">L14</strain>
    </source>
</reference>
<dbReference type="SUPFAM" id="SSF52980">
    <property type="entry name" value="Restriction endonuclease-like"/>
    <property type="match status" value="1"/>
</dbReference>
<evidence type="ECO:0000256" key="14">
    <source>
        <dbReference type="PROSITE-ProRule" id="PRU00560"/>
    </source>
</evidence>
<keyword evidence="9 13" id="KW-0234">DNA repair</keyword>
<dbReference type="InterPro" id="IPR027417">
    <property type="entry name" value="P-loop_NTPase"/>
</dbReference>
<evidence type="ECO:0000256" key="4">
    <source>
        <dbReference type="ARBA" id="ARBA00022801"/>
    </source>
</evidence>
<evidence type="ECO:0000313" key="18">
    <source>
        <dbReference type="EMBL" id="SFA85030.1"/>
    </source>
</evidence>
<comment type="catalytic activity">
    <reaction evidence="12 13">
        <text>ATP + H2O = ADP + phosphate + H(+)</text>
        <dbReference type="Rhea" id="RHEA:13065"/>
        <dbReference type="ChEBI" id="CHEBI:15377"/>
        <dbReference type="ChEBI" id="CHEBI:15378"/>
        <dbReference type="ChEBI" id="CHEBI:30616"/>
        <dbReference type="ChEBI" id="CHEBI:43474"/>
        <dbReference type="ChEBI" id="CHEBI:456216"/>
        <dbReference type="EC" id="5.6.2.4"/>
    </reaction>
</comment>
<dbReference type="EC" id="3.1.-.-" evidence="13"/>
<dbReference type="Pfam" id="PF13361">
    <property type="entry name" value="UvrD_C"/>
    <property type="match status" value="1"/>
</dbReference>
<dbReference type="NCBIfam" id="TIGR02785">
    <property type="entry name" value="addA_Gpos"/>
    <property type="match status" value="1"/>
</dbReference>
<dbReference type="GO" id="GO:0000724">
    <property type="term" value="P:double-strand break repair via homologous recombination"/>
    <property type="evidence" value="ECO:0007669"/>
    <property type="project" value="UniProtKB-UniRule"/>
</dbReference>
<evidence type="ECO:0000256" key="11">
    <source>
        <dbReference type="ARBA" id="ARBA00034617"/>
    </source>
</evidence>
<evidence type="ECO:0000256" key="15">
    <source>
        <dbReference type="SAM" id="MobiDB-lite"/>
    </source>
</evidence>
<evidence type="ECO:0000256" key="8">
    <source>
        <dbReference type="ARBA" id="ARBA00023125"/>
    </source>
</evidence>
<keyword evidence="2 13" id="KW-0547">Nucleotide-binding</keyword>
<accession>A0A1I0W9Y2</accession>
<feature type="compositionally biased region" description="Basic and acidic residues" evidence="15">
    <location>
        <begin position="1093"/>
        <end position="1108"/>
    </location>
</feature>
<proteinExistence type="inferred from homology"/>
<evidence type="ECO:0000256" key="13">
    <source>
        <dbReference type="HAMAP-Rule" id="MF_01451"/>
    </source>
</evidence>
<dbReference type="GO" id="GO:0005829">
    <property type="term" value="C:cytosol"/>
    <property type="evidence" value="ECO:0007669"/>
    <property type="project" value="TreeGrafter"/>
</dbReference>
<dbReference type="GO" id="GO:0033202">
    <property type="term" value="C:DNA helicase complex"/>
    <property type="evidence" value="ECO:0007669"/>
    <property type="project" value="TreeGrafter"/>
</dbReference>
<dbReference type="Gene3D" id="3.90.320.10">
    <property type="match status" value="1"/>
</dbReference>